<dbReference type="EMBL" id="JABVXQ010000007">
    <property type="protein sequence ID" value="KAF6099879.1"/>
    <property type="molecule type" value="Genomic_DNA"/>
</dbReference>
<organism evidence="1 2">
    <name type="scientific">Phyllostomus discolor</name>
    <name type="common">pale spear-nosed bat</name>
    <dbReference type="NCBI Taxonomy" id="89673"/>
    <lineage>
        <taxon>Eukaryota</taxon>
        <taxon>Metazoa</taxon>
        <taxon>Chordata</taxon>
        <taxon>Craniata</taxon>
        <taxon>Vertebrata</taxon>
        <taxon>Euteleostomi</taxon>
        <taxon>Mammalia</taxon>
        <taxon>Eutheria</taxon>
        <taxon>Laurasiatheria</taxon>
        <taxon>Chiroptera</taxon>
        <taxon>Yangochiroptera</taxon>
        <taxon>Phyllostomidae</taxon>
        <taxon>Phyllostominae</taxon>
        <taxon>Phyllostomus</taxon>
    </lineage>
</organism>
<reference evidence="1 2" key="1">
    <citation type="journal article" date="2020" name="Nature">
        <title>Six reference-quality genomes reveal evolution of bat adaptations.</title>
        <authorList>
            <person name="Jebb D."/>
            <person name="Huang Z."/>
            <person name="Pippel M."/>
            <person name="Hughes G.M."/>
            <person name="Lavrichenko K."/>
            <person name="Devanna P."/>
            <person name="Winkler S."/>
            <person name="Jermiin L.S."/>
            <person name="Skirmuntt E.C."/>
            <person name="Katzourakis A."/>
            <person name="Burkitt-Gray L."/>
            <person name="Ray D.A."/>
            <person name="Sullivan K.A.M."/>
            <person name="Roscito J.G."/>
            <person name="Kirilenko B.M."/>
            <person name="Davalos L.M."/>
            <person name="Corthals A.P."/>
            <person name="Power M.L."/>
            <person name="Jones G."/>
            <person name="Ransome R.D."/>
            <person name="Dechmann D.K.N."/>
            <person name="Locatelli A.G."/>
            <person name="Puechmaille S.J."/>
            <person name="Fedrigo O."/>
            <person name="Jarvis E.D."/>
            <person name="Hiller M."/>
            <person name="Vernes S.C."/>
            <person name="Myers E.W."/>
            <person name="Teeling E.C."/>
        </authorList>
    </citation>
    <scope>NUCLEOTIDE SEQUENCE [LARGE SCALE GENOMIC DNA]</scope>
    <source>
        <strain evidence="1">Bat1K_MPI-CBG_1</strain>
    </source>
</reference>
<protein>
    <submittedName>
        <fullName evidence="1">Uncharacterized protein</fullName>
    </submittedName>
</protein>
<proteinExistence type="predicted"/>
<evidence type="ECO:0000313" key="1">
    <source>
        <dbReference type="EMBL" id="KAF6099879.1"/>
    </source>
</evidence>
<comment type="caution">
    <text evidence="1">The sequence shown here is derived from an EMBL/GenBank/DDBJ whole genome shotgun (WGS) entry which is preliminary data.</text>
</comment>
<dbReference type="AlphaFoldDB" id="A0A833ZU34"/>
<gene>
    <name evidence="1" type="ORF">HJG60_011604</name>
</gene>
<name>A0A833ZU34_9CHIR</name>
<dbReference type="Proteomes" id="UP000664940">
    <property type="component" value="Unassembled WGS sequence"/>
</dbReference>
<sequence length="155" mass="17636">MSSCREGWEQRASASCVCDPRRAKDLNLMQVVTIRYPMKCNFFFLGVRASRIGKRREDIGTGKQEKRKLTFKAYHVPPFGPQGCSVRPWLLWASEVLNGFSNLPPIPRPAQGLWPWLQPGAPRFHKGLPPRVGMLLMPRLGTHCSLHRKQGGTWL</sequence>
<accession>A0A833ZU34</accession>
<evidence type="ECO:0000313" key="2">
    <source>
        <dbReference type="Proteomes" id="UP000664940"/>
    </source>
</evidence>